<dbReference type="RefSeq" id="WP_005401852.1">
    <property type="nucleotide sequence ID" value="NZ_GG704974.1"/>
</dbReference>
<dbReference type="Proteomes" id="UP000012047">
    <property type="component" value="Unassembled WGS sequence"/>
</dbReference>
<accession>D0SGW1</accession>
<sequence length="129" mass="15065">MIKENLIYPVLKEVDQGMINLHSEDFNITVHVFDEDIIKGISEIKKSIILKMMELSKNNEIIPLPNFKDIKNKEMIYLEINSDFIKANTERVNMTIPKNLLALIDEIGLNRSNYVSNLIWQDIFKKISK</sequence>
<dbReference type="EMBL" id="GG704974">
    <property type="protein sequence ID" value="EEY94817.1"/>
    <property type="molecule type" value="Genomic_DNA"/>
</dbReference>
<reference evidence="2" key="1">
    <citation type="journal article" date="2012" name="PLoS ONE">
        <title>The success of Acinetobacter species; genetic, metabolic and virulence attributes.</title>
        <authorList>
            <person name="Peleg A.Y."/>
            <person name="de Breij A."/>
            <person name="Adams M.D."/>
            <person name="Cerqueira G.M."/>
            <person name="Mocali S."/>
            <person name="Galardini M."/>
            <person name="Nibbering P.H."/>
            <person name="Earl A.M."/>
            <person name="Ward D.V."/>
            <person name="Paterson D.L."/>
            <person name="Seifert H."/>
            <person name="Dijkshoorn L."/>
        </authorList>
    </citation>
    <scope>NUCLEOTIDE SEQUENCE [LARGE SCALE GENOMIC DNA]</scope>
    <source>
        <strain evidence="2">SH046</strain>
    </source>
</reference>
<organism evidence="1 2">
    <name type="scientific">Acinetobacter johnsonii SH046</name>
    <dbReference type="NCBI Taxonomy" id="575586"/>
    <lineage>
        <taxon>Bacteria</taxon>
        <taxon>Pseudomonadati</taxon>
        <taxon>Pseudomonadota</taxon>
        <taxon>Gammaproteobacteria</taxon>
        <taxon>Moraxellales</taxon>
        <taxon>Moraxellaceae</taxon>
        <taxon>Acinetobacter</taxon>
    </lineage>
</organism>
<dbReference type="AlphaFoldDB" id="D0SGW1"/>
<evidence type="ECO:0000313" key="2">
    <source>
        <dbReference type="Proteomes" id="UP000012047"/>
    </source>
</evidence>
<dbReference type="eggNOG" id="ENOG5031SU6">
    <property type="taxonomic scope" value="Bacteria"/>
</dbReference>
<name>D0SGW1_ACIJO</name>
<gene>
    <name evidence="1" type="ORF">HMPREF0016_03084</name>
</gene>
<proteinExistence type="predicted"/>
<protein>
    <recommendedName>
        <fullName evidence="3">Toxin-antitoxin system, antitoxin component, HicB family</fullName>
    </recommendedName>
</protein>
<dbReference type="HOGENOM" id="CLU_1965726_0_0_6"/>
<evidence type="ECO:0000313" key="1">
    <source>
        <dbReference type="EMBL" id="EEY94817.1"/>
    </source>
</evidence>
<evidence type="ECO:0008006" key="3">
    <source>
        <dbReference type="Google" id="ProtNLM"/>
    </source>
</evidence>